<name>A0A8H8A1Y2_9FUNG</name>
<feature type="domain" description="HIT" evidence="2">
    <location>
        <begin position="107"/>
        <end position="209"/>
    </location>
</feature>
<evidence type="ECO:0000256" key="1">
    <source>
        <dbReference type="PROSITE-ProRule" id="PRU00464"/>
    </source>
</evidence>
<dbReference type="OrthoDB" id="680339at2759"/>
<dbReference type="Gene3D" id="3.30.428.10">
    <property type="entry name" value="HIT-like"/>
    <property type="match status" value="1"/>
</dbReference>
<dbReference type="GO" id="GO:0003824">
    <property type="term" value="F:catalytic activity"/>
    <property type="evidence" value="ECO:0007669"/>
    <property type="project" value="InterPro"/>
</dbReference>
<dbReference type="PROSITE" id="PS51084">
    <property type="entry name" value="HIT_2"/>
    <property type="match status" value="1"/>
</dbReference>
<reference evidence="3 4" key="1">
    <citation type="journal article" name="Sci. Rep.">
        <title>Genome-scale phylogenetic analyses confirm Olpidium as the closest living zoosporic fungus to the non-flagellated, terrestrial fungi.</title>
        <authorList>
            <person name="Chang Y."/>
            <person name="Rochon D."/>
            <person name="Sekimoto S."/>
            <person name="Wang Y."/>
            <person name="Chovatia M."/>
            <person name="Sandor L."/>
            <person name="Salamov A."/>
            <person name="Grigoriev I.V."/>
            <person name="Stajich J.E."/>
            <person name="Spatafora J.W."/>
        </authorList>
    </citation>
    <scope>NUCLEOTIDE SEQUENCE [LARGE SCALE GENOMIC DNA]</scope>
    <source>
        <strain evidence="3">S191</strain>
    </source>
</reference>
<dbReference type="AlphaFoldDB" id="A0A8H8A1Y2"/>
<dbReference type="SUPFAM" id="SSF54197">
    <property type="entry name" value="HIT-like"/>
    <property type="match status" value="1"/>
</dbReference>
<protein>
    <recommendedName>
        <fullName evidence="2">HIT domain-containing protein</fullName>
    </recommendedName>
</protein>
<sequence length="274" mass="31283">RQSRARARLFWDCSAAGRGASPVLDSRISFRFPFPFGSLCPPLCRRAAGRRPRYVFLFRRARAGAAPPRSLRAATSRPRGALSRLGGERPHLDPWRVRMLTARTFAVISRREVKRFGDLTPEEVGDVFRSAQLISRVVEKEYSCESLTMAIQVMRSQGKAPCSLQFHGRRFVTHRTFVFLFDKDGPAAGQTVPHFHVHVIPRRFGDWANNIFPRRGHPSKYSVADGHSKKDDIYVELDRTKRMGVDNDERVPRSEADMAAEAAKLRTYFPDWQL</sequence>
<evidence type="ECO:0000313" key="4">
    <source>
        <dbReference type="Proteomes" id="UP000673691"/>
    </source>
</evidence>
<evidence type="ECO:0000313" key="3">
    <source>
        <dbReference type="EMBL" id="KAG5463664.1"/>
    </source>
</evidence>
<gene>
    <name evidence="3" type="ORF">BJ554DRAFT_5625</name>
</gene>
<feature type="short sequence motif" description="Histidine triad motif" evidence="1">
    <location>
        <begin position="194"/>
        <end position="198"/>
    </location>
</feature>
<dbReference type="InterPro" id="IPR036265">
    <property type="entry name" value="HIT-like_sf"/>
</dbReference>
<organism evidence="3 4">
    <name type="scientific">Olpidium bornovanus</name>
    <dbReference type="NCBI Taxonomy" id="278681"/>
    <lineage>
        <taxon>Eukaryota</taxon>
        <taxon>Fungi</taxon>
        <taxon>Fungi incertae sedis</taxon>
        <taxon>Olpidiomycota</taxon>
        <taxon>Olpidiomycotina</taxon>
        <taxon>Olpidiomycetes</taxon>
        <taxon>Olpidiales</taxon>
        <taxon>Olpidiaceae</taxon>
        <taxon>Olpidium</taxon>
    </lineage>
</organism>
<accession>A0A8H8A1Y2</accession>
<feature type="non-terminal residue" evidence="3">
    <location>
        <position position="1"/>
    </location>
</feature>
<dbReference type="InterPro" id="IPR051884">
    <property type="entry name" value="Bis(5'-adenosyl)-TPase_reg"/>
</dbReference>
<dbReference type="PANTHER" id="PTHR46243:SF1">
    <property type="entry name" value="BIS(5'-ADENOSYL)-TRIPHOSPHATASE"/>
    <property type="match status" value="1"/>
</dbReference>
<evidence type="ECO:0000259" key="2">
    <source>
        <dbReference type="PROSITE" id="PS51084"/>
    </source>
</evidence>
<dbReference type="EMBL" id="JAEFCI010000277">
    <property type="protein sequence ID" value="KAG5463664.1"/>
    <property type="molecule type" value="Genomic_DNA"/>
</dbReference>
<dbReference type="Proteomes" id="UP000673691">
    <property type="component" value="Unassembled WGS sequence"/>
</dbReference>
<dbReference type="PANTHER" id="PTHR46243">
    <property type="entry name" value="BIS(5'-ADENOSYL)-TRIPHOSPHATASE"/>
    <property type="match status" value="1"/>
</dbReference>
<comment type="caution">
    <text evidence="3">The sequence shown here is derived from an EMBL/GenBank/DDBJ whole genome shotgun (WGS) entry which is preliminary data.</text>
</comment>
<dbReference type="InterPro" id="IPR011146">
    <property type="entry name" value="HIT-like"/>
</dbReference>
<keyword evidence="4" id="KW-1185">Reference proteome</keyword>
<dbReference type="Pfam" id="PF01230">
    <property type="entry name" value="HIT"/>
    <property type="match status" value="1"/>
</dbReference>
<proteinExistence type="predicted"/>